<feature type="compositionally biased region" description="Polar residues" evidence="1">
    <location>
        <begin position="35"/>
        <end position="50"/>
    </location>
</feature>
<evidence type="ECO:0000256" key="1">
    <source>
        <dbReference type="SAM" id="MobiDB-lite"/>
    </source>
</evidence>
<reference evidence="2 3" key="1">
    <citation type="submission" date="2019-02" db="EMBL/GenBank/DDBJ databases">
        <title>Deep-cultivation of Planctomycetes and their phenomic and genomic characterization uncovers novel biology.</title>
        <authorList>
            <person name="Wiegand S."/>
            <person name="Jogler M."/>
            <person name="Boedeker C."/>
            <person name="Pinto D."/>
            <person name="Vollmers J."/>
            <person name="Rivas-Marin E."/>
            <person name="Kohn T."/>
            <person name="Peeters S.H."/>
            <person name="Heuer A."/>
            <person name="Rast P."/>
            <person name="Oberbeckmann S."/>
            <person name="Bunk B."/>
            <person name="Jeske O."/>
            <person name="Meyerdierks A."/>
            <person name="Storesund J.E."/>
            <person name="Kallscheuer N."/>
            <person name="Luecker S."/>
            <person name="Lage O.M."/>
            <person name="Pohl T."/>
            <person name="Merkel B.J."/>
            <person name="Hornburger P."/>
            <person name="Mueller R.-W."/>
            <person name="Bruemmer F."/>
            <person name="Labrenz M."/>
            <person name="Spormann A.M."/>
            <person name="Op Den Camp H."/>
            <person name="Overmann J."/>
            <person name="Amann R."/>
            <person name="Jetten M.S.M."/>
            <person name="Mascher T."/>
            <person name="Medema M.H."/>
            <person name="Devos D.P."/>
            <person name="Kaster A.-K."/>
            <person name="Ovreas L."/>
            <person name="Rohde M."/>
            <person name="Galperin M.Y."/>
            <person name="Jogler C."/>
        </authorList>
    </citation>
    <scope>NUCLEOTIDE SEQUENCE [LARGE SCALE GENOMIC DNA]</scope>
    <source>
        <strain evidence="2 3">Poly41</strain>
    </source>
</reference>
<sequence length="72" mass="7965">MKNKNARCGNAAPFLYFGYTLSQSETSPHLTALATASSDETPPYATTTGVHSRRPDATSKLRCRKMRSRMNI</sequence>
<evidence type="ECO:0000313" key="3">
    <source>
        <dbReference type="Proteomes" id="UP000319143"/>
    </source>
</evidence>
<dbReference type="RefSeq" id="WP_146524828.1">
    <property type="nucleotide sequence ID" value="NZ_SJPV01000001.1"/>
</dbReference>
<dbReference type="Proteomes" id="UP000319143">
    <property type="component" value="Unassembled WGS sequence"/>
</dbReference>
<comment type="caution">
    <text evidence="2">The sequence shown here is derived from an EMBL/GenBank/DDBJ whole genome shotgun (WGS) entry which is preliminary data.</text>
</comment>
<dbReference type="EMBL" id="SJPV01000001">
    <property type="protein sequence ID" value="TWU42849.1"/>
    <property type="molecule type" value="Genomic_DNA"/>
</dbReference>
<dbReference type="AlphaFoldDB" id="A0A5C6E6P4"/>
<keyword evidence="3" id="KW-1185">Reference proteome</keyword>
<evidence type="ECO:0000313" key="2">
    <source>
        <dbReference type="EMBL" id="TWU42849.1"/>
    </source>
</evidence>
<proteinExistence type="predicted"/>
<organism evidence="2 3">
    <name type="scientific">Novipirellula artificiosorum</name>
    <dbReference type="NCBI Taxonomy" id="2528016"/>
    <lineage>
        <taxon>Bacteria</taxon>
        <taxon>Pseudomonadati</taxon>
        <taxon>Planctomycetota</taxon>
        <taxon>Planctomycetia</taxon>
        <taxon>Pirellulales</taxon>
        <taxon>Pirellulaceae</taxon>
        <taxon>Novipirellula</taxon>
    </lineage>
</organism>
<gene>
    <name evidence="2" type="ORF">Poly41_11500</name>
</gene>
<feature type="region of interest" description="Disordered" evidence="1">
    <location>
        <begin position="35"/>
        <end position="59"/>
    </location>
</feature>
<protein>
    <submittedName>
        <fullName evidence="2">Uncharacterized protein</fullName>
    </submittedName>
</protein>
<name>A0A5C6E6P4_9BACT</name>
<accession>A0A5C6E6P4</accession>